<dbReference type="RefSeq" id="WP_231553451.1">
    <property type="nucleotide sequence ID" value="NZ_CP006933.1"/>
</dbReference>
<evidence type="ECO:0000313" key="1">
    <source>
        <dbReference type="EMBL" id="CEL23772.1"/>
    </source>
</evidence>
<evidence type="ECO:0000313" key="2">
    <source>
        <dbReference type="Proteomes" id="UP000062768"/>
    </source>
</evidence>
<sequence>MKRLIYILTVVLLVVMASGCTTSDEWASNKTYSGNGVTFTYPGTWS</sequence>
<keyword evidence="2" id="KW-1185">Reference proteome</keyword>
<proteinExistence type="predicted"/>
<reference evidence="1" key="1">
    <citation type="submission" date="2014-09" db="EMBL/GenBank/DDBJ databases">
        <authorList>
            <person name="Wibberg D."/>
        </authorList>
    </citation>
    <scope>NUCLEOTIDE SEQUENCE [LARGE SCALE GENOMIC DNA]</scope>
    <source>
        <strain evidence="1">Mb9</strain>
    </source>
</reference>
<gene>
    <name evidence="1" type="ORF">MB9_0116</name>
</gene>
<name>A0A0S4FLD1_METFO</name>
<organism evidence="1 2">
    <name type="scientific">Methanobacterium formicicum</name>
    <dbReference type="NCBI Taxonomy" id="2162"/>
    <lineage>
        <taxon>Archaea</taxon>
        <taxon>Methanobacteriati</taxon>
        <taxon>Methanobacteriota</taxon>
        <taxon>Methanomada group</taxon>
        <taxon>Methanobacteria</taxon>
        <taxon>Methanobacteriales</taxon>
        <taxon>Methanobacteriaceae</taxon>
        <taxon>Methanobacterium</taxon>
    </lineage>
</organism>
<accession>A0A0S4FLD1</accession>
<dbReference type="PROSITE" id="PS51257">
    <property type="entry name" value="PROKAR_LIPOPROTEIN"/>
    <property type="match status" value="1"/>
</dbReference>
<dbReference type="EMBL" id="LN734822">
    <property type="protein sequence ID" value="CEL23772.1"/>
    <property type="molecule type" value="Genomic_DNA"/>
</dbReference>
<dbReference type="AlphaFoldDB" id="A0A0S4FLD1"/>
<dbReference type="GeneID" id="69054645"/>
<dbReference type="Proteomes" id="UP000062768">
    <property type="component" value="Chromosome I"/>
</dbReference>
<protein>
    <submittedName>
        <fullName evidence="1">Uncharacterized protein</fullName>
    </submittedName>
</protein>
<dbReference type="PATRIC" id="fig|2162.10.peg.121"/>